<reference evidence="2" key="1">
    <citation type="submission" date="2022-12" db="EMBL/GenBank/DDBJ databases">
        <authorList>
            <person name="Petersen C."/>
        </authorList>
    </citation>
    <scope>NUCLEOTIDE SEQUENCE</scope>
    <source>
        <strain evidence="2">IBT 16125</strain>
    </source>
</reference>
<dbReference type="RefSeq" id="XP_056762973.1">
    <property type="nucleotide sequence ID" value="XM_056914124.1"/>
</dbReference>
<dbReference type="GeneID" id="81604367"/>
<dbReference type="EMBL" id="JAPVEA010000008">
    <property type="protein sequence ID" value="KAJ5439744.1"/>
    <property type="molecule type" value="Genomic_DNA"/>
</dbReference>
<reference evidence="2" key="2">
    <citation type="journal article" date="2023" name="IMA Fungus">
        <title>Comparative genomic study of the Penicillium genus elucidates a diverse pangenome and 15 lateral gene transfer events.</title>
        <authorList>
            <person name="Petersen C."/>
            <person name="Sorensen T."/>
            <person name="Nielsen M.R."/>
            <person name="Sondergaard T.E."/>
            <person name="Sorensen J.L."/>
            <person name="Fitzpatrick D.A."/>
            <person name="Frisvad J.C."/>
            <person name="Nielsen K.L."/>
        </authorList>
    </citation>
    <scope>NUCLEOTIDE SEQUENCE</scope>
    <source>
        <strain evidence="2">IBT 16125</strain>
    </source>
</reference>
<evidence type="ECO:0000313" key="3">
    <source>
        <dbReference type="Proteomes" id="UP001213681"/>
    </source>
</evidence>
<evidence type="ECO:0000313" key="2">
    <source>
        <dbReference type="EMBL" id="KAJ5439744.1"/>
    </source>
</evidence>
<protein>
    <submittedName>
        <fullName evidence="2">Uncharacterized protein</fullName>
    </submittedName>
</protein>
<accession>A0AAD6BZG6</accession>
<name>A0AAD6BZG6_9EURO</name>
<gene>
    <name evidence="2" type="ORF">N7458_010742</name>
</gene>
<feature type="region of interest" description="Disordered" evidence="1">
    <location>
        <begin position="24"/>
        <end position="82"/>
    </location>
</feature>
<sequence length="82" mass="8317">MTAGGTGLNNRATPVTPISTCQGFGTGAGAMPASLESLDSLHESSLQASSHLRDRGRQVQEGLQTDPGDQGTELHLSALGGI</sequence>
<keyword evidence="3" id="KW-1185">Reference proteome</keyword>
<feature type="compositionally biased region" description="Low complexity" evidence="1">
    <location>
        <begin position="34"/>
        <end position="46"/>
    </location>
</feature>
<evidence type="ECO:0000256" key="1">
    <source>
        <dbReference type="SAM" id="MobiDB-lite"/>
    </source>
</evidence>
<comment type="caution">
    <text evidence="2">The sequence shown here is derived from an EMBL/GenBank/DDBJ whole genome shotgun (WGS) entry which is preliminary data.</text>
</comment>
<proteinExistence type="predicted"/>
<dbReference type="Proteomes" id="UP001213681">
    <property type="component" value="Unassembled WGS sequence"/>
</dbReference>
<organism evidence="2 3">
    <name type="scientific">Penicillium daleae</name>
    <dbReference type="NCBI Taxonomy" id="63821"/>
    <lineage>
        <taxon>Eukaryota</taxon>
        <taxon>Fungi</taxon>
        <taxon>Dikarya</taxon>
        <taxon>Ascomycota</taxon>
        <taxon>Pezizomycotina</taxon>
        <taxon>Eurotiomycetes</taxon>
        <taxon>Eurotiomycetidae</taxon>
        <taxon>Eurotiales</taxon>
        <taxon>Aspergillaceae</taxon>
        <taxon>Penicillium</taxon>
    </lineage>
</organism>
<dbReference type="AlphaFoldDB" id="A0AAD6BZG6"/>